<accession>A0A5C6EAJ6</accession>
<sequence length="111" mass="12618">MDTLCERGLGRFNQRVLARREAYTRRPHPVRVARTSFPRKSGCRLGFPPFLASPVGGKQKFPLMPYRFPAMNRCMALGMGESKTAFSLLDGWTKDNDLACRAIRLRTQPIC</sequence>
<proteinExistence type="predicted"/>
<organism evidence="1 2">
    <name type="scientific">Novipirellula aureliae</name>
    <dbReference type="NCBI Taxonomy" id="2527966"/>
    <lineage>
        <taxon>Bacteria</taxon>
        <taxon>Pseudomonadati</taxon>
        <taxon>Planctomycetota</taxon>
        <taxon>Planctomycetia</taxon>
        <taxon>Pirellulales</taxon>
        <taxon>Pirellulaceae</taxon>
        <taxon>Novipirellula</taxon>
    </lineage>
</organism>
<dbReference type="AlphaFoldDB" id="A0A5C6EAJ6"/>
<evidence type="ECO:0000313" key="2">
    <source>
        <dbReference type="Proteomes" id="UP000315471"/>
    </source>
</evidence>
<comment type="caution">
    <text evidence="1">The sequence shown here is derived from an EMBL/GenBank/DDBJ whole genome shotgun (WGS) entry which is preliminary data.</text>
</comment>
<protein>
    <submittedName>
        <fullName evidence="1">Uncharacterized protein</fullName>
    </submittedName>
</protein>
<dbReference type="Proteomes" id="UP000315471">
    <property type="component" value="Unassembled WGS sequence"/>
</dbReference>
<evidence type="ECO:0000313" key="1">
    <source>
        <dbReference type="EMBL" id="TWU44997.1"/>
    </source>
</evidence>
<keyword evidence="2" id="KW-1185">Reference proteome</keyword>
<gene>
    <name evidence="1" type="ORF">Q31b_01680</name>
</gene>
<dbReference type="EMBL" id="SJPY01000001">
    <property type="protein sequence ID" value="TWU44997.1"/>
    <property type="molecule type" value="Genomic_DNA"/>
</dbReference>
<name>A0A5C6EAJ6_9BACT</name>
<reference evidence="1 2" key="1">
    <citation type="submission" date="2019-02" db="EMBL/GenBank/DDBJ databases">
        <title>Deep-cultivation of Planctomycetes and their phenomic and genomic characterization uncovers novel biology.</title>
        <authorList>
            <person name="Wiegand S."/>
            <person name="Jogler M."/>
            <person name="Boedeker C."/>
            <person name="Pinto D."/>
            <person name="Vollmers J."/>
            <person name="Rivas-Marin E."/>
            <person name="Kohn T."/>
            <person name="Peeters S.H."/>
            <person name="Heuer A."/>
            <person name="Rast P."/>
            <person name="Oberbeckmann S."/>
            <person name="Bunk B."/>
            <person name="Jeske O."/>
            <person name="Meyerdierks A."/>
            <person name="Storesund J.E."/>
            <person name="Kallscheuer N."/>
            <person name="Luecker S."/>
            <person name="Lage O.M."/>
            <person name="Pohl T."/>
            <person name="Merkel B.J."/>
            <person name="Hornburger P."/>
            <person name="Mueller R.-W."/>
            <person name="Bruemmer F."/>
            <person name="Labrenz M."/>
            <person name="Spormann A.M."/>
            <person name="Op Den Camp H."/>
            <person name="Overmann J."/>
            <person name="Amann R."/>
            <person name="Jetten M.S.M."/>
            <person name="Mascher T."/>
            <person name="Medema M.H."/>
            <person name="Devos D.P."/>
            <person name="Kaster A.-K."/>
            <person name="Ovreas L."/>
            <person name="Rohde M."/>
            <person name="Galperin M.Y."/>
            <person name="Jogler C."/>
        </authorList>
    </citation>
    <scope>NUCLEOTIDE SEQUENCE [LARGE SCALE GENOMIC DNA]</scope>
    <source>
        <strain evidence="1 2">Q31b</strain>
    </source>
</reference>